<name>A0A090S581_9VIBR</name>
<proteinExistence type="predicted"/>
<reference evidence="1 2" key="2">
    <citation type="submission" date="2014-09" db="EMBL/GenBank/DDBJ databases">
        <authorList>
            <consortium name="NBRP consortium"/>
            <person name="Sawabe T."/>
            <person name="Meirelles P."/>
            <person name="Nakanishi M."/>
            <person name="Sayaka M."/>
            <person name="Hattori M."/>
            <person name="Ohkuma M."/>
        </authorList>
    </citation>
    <scope>NUCLEOTIDE SEQUENCE [LARGE SCALE GENOMIC DNA]</scope>
    <source>
        <strain evidence="2">JCM19235</strain>
    </source>
</reference>
<dbReference type="AlphaFoldDB" id="A0A090S581"/>
<evidence type="ECO:0000313" key="2">
    <source>
        <dbReference type="Proteomes" id="UP000029228"/>
    </source>
</evidence>
<comment type="caution">
    <text evidence="1">The sequence shown here is derived from an EMBL/GenBank/DDBJ whole genome shotgun (WGS) entry which is preliminary data.</text>
</comment>
<protein>
    <submittedName>
        <fullName evidence="1">TRAP-type C4-dicarboxylate transport system small permease component</fullName>
    </submittedName>
</protein>
<accession>A0A090S581</accession>
<dbReference type="EMBL" id="BBMR01000015">
    <property type="protein sequence ID" value="GAL22711.1"/>
    <property type="molecule type" value="Genomic_DNA"/>
</dbReference>
<evidence type="ECO:0000313" key="1">
    <source>
        <dbReference type="EMBL" id="GAL22711.1"/>
    </source>
</evidence>
<keyword evidence="2" id="KW-1185">Reference proteome</keyword>
<gene>
    <name evidence="1" type="ORF">JCM19235_4669</name>
</gene>
<organism evidence="1 2">
    <name type="scientific">Vibrio maritimus</name>
    <dbReference type="NCBI Taxonomy" id="990268"/>
    <lineage>
        <taxon>Bacteria</taxon>
        <taxon>Pseudomonadati</taxon>
        <taxon>Pseudomonadota</taxon>
        <taxon>Gammaproteobacteria</taxon>
        <taxon>Vibrionales</taxon>
        <taxon>Vibrionaceae</taxon>
        <taxon>Vibrio</taxon>
    </lineage>
</organism>
<dbReference type="STRING" id="990268.JCM19235_4669"/>
<reference evidence="1 2" key="1">
    <citation type="submission" date="2014-09" db="EMBL/GenBank/DDBJ databases">
        <title>Vibrio maritimus JCM 19235. (C45) whole genome shotgun sequence.</title>
        <authorList>
            <person name="Sawabe T."/>
            <person name="Meirelles P."/>
            <person name="Nakanishi M."/>
            <person name="Sayaka M."/>
            <person name="Hattori M."/>
            <person name="Ohkuma M."/>
        </authorList>
    </citation>
    <scope>NUCLEOTIDE SEQUENCE [LARGE SCALE GENOMIC DNA]</scope>
    <source>
        <strain evidence="2">JCM19235</strain>
    </source>
</reference>
<dbReference type="Proteomes" id="UP000029228">
    <property type="component" value="Unassembled WGS sequence"/>
</dbReference>
<sequence length="46" mass="5465">MILPIAFSLMMIRIIWNNYERLFKGAVNEDPEVKELRKMTVQKSLP</sequence>